<dbReference type="PANTHER" id="PTHR23076:SF97">
    <property type="entry name" value="ATP-DEPENDENT ZINC METALLOPROTEASE YME1L1"/>
    <property type="match status" value="1"/>
</dbReference>
<keyword evidence="13" id="KW-0812">Transmembrane</keyword>
<dbReference type="Pfam" id="PF01434">
    <property type="entry name" value="Peptidase_M41"/>
    <property type="match status" value="1"/>
</dbReference>
<dbReference type="InterPro" id="IPR003593">
    <property type="entry name" value="AAA+_ATPase"/>
</dbReference>
<keyword evidence="5 11" id="KW-0547">Nucleotide-binding</keyword>
<evidence type="ECO:0000256" key="9">
    <source>
        <dbReference type="ARBA" id="ARBA00023049"/>
    </source>
</evidence>
<dbReference type="Gene3D" id="3.40.50.300">
    <property type="entry name" value="P-loop containing nucleotide triphosphate hydrolases"/>
    <property type="match status" value="1"/>
</dbReference>
<evidence type="ECO:0000256" key="1">
    <source>
        <dbReference type="ARBA" id="ARBA00001947"/>
    </source>
</evidence>
<dbReference type="GO" id="GO:0004176">
    <property type="term" value="F:ATP-dependent peptidase activity"/>
    <property type="evidence" value="ECO:0007669"/>
    <property type="project" value="InterPro"/>
</dbReference>
<dbReference type="Pfam" id="PF17862">
    <property type="entry name" value="AAA_lid_3"/>
    <property type="match status" value="1"/>
</dbReference>
<proteinExistence type="inferred from homology"/>
<evidence type="ECO:0000256" key="13">
    <source>
        <dbReference type="SAM" id="Phobius"/>
    </source>
</evidence>
<evidence type="ECO:0000256" key="2">
    <source>
        <dbReference type="ARBA" id="ARBA00010044"/>
    </source>
</evidence>
<feature type="transmembrane region" description="Helical" evidence="13">
    <location>
        <begin position="12"/>
        <end position="40"/>
    </location>
</feature>
<evidence type="ECO:0000256" key="5">
    <source>
        <dbReference type="ARBA" id="ARBA00022741"/>
    </source>
</evidence>
<dbReference type="InterPro" id="IPR041569">
    <property type="entry name" value="AAA_lid_3"/>
</dbReference>
<evidence type="ECO:0000256" key="8">
    <source>
        <dbReference type="ARBA" id="ARBA00022840"/>
    </source>
</evidence>
<dbReference type="RefSeq" id="WP_353892021.1">
    <property type="nucleotide sequence ID" value="NZ_CP159485.1"/>
</dbReference>
<dbReference type="GO" id="GO:0016887">
    <property type="term" value="F:ATP hydrolysis activity"/>
    <property type="evidence" value="ECO:0007669"/>
    <property type="project" value="InterPro"/>
</dbReference>
<keyword evidence="4" id="KW-0479">Metal-binding</keyword>
<dbReference type="GO" id="GO:0046872">
    <property type="term" value="F:metal ion binding"/>
    <property type="evidence" value="ECO:0007669"/>
    <property type="project" value="UniProtKB-KW"/>
</dbReference>
<dbReference type="SMART" id="SM00382">
    <property type="entry name" value="AAA"/>
    <property type="match status" value="1"/>
</dbReference>
<dbReference type="SUPFAM" id="SSF140990">
    <property type="entry name" value="FtsH protease domain-like"/>
    <property type="match status" value="1"/>
</dbReference>
<comment type="cofactor">
    <cofactor evidence="1">
        <name>Zn(2+)</name>
        <dbReference type="ChEBI" id="CHEBI:29105"/>
    </cofactor>
</comment>
<evidence type="ECO:0000256" key="11">
    <source>
        <dbReference type="RuleBase" id="RU003651"/>
    </source>
</evidence>
<keyword evidence="13" id="KW-1133">Transmembrane helix</keyword>
<dbReference type="InterPro" id="IPR027417">
    <property type="entry name" value="P-loop_NTPase"/>
</dbReference>
<feature type="coiled-coil region" evidence="12">
    <location>
        <begin position="437"/>
        <end position="468"/>
    </location>
</feature>
<dbReference type="EMBL" id="CP159485">
    <property type="protein sequence ID" value="XCI27443.1"/>
    <property type="molecule type" value="Genomic_DNA"/>
</dbReference>
<dbReference type="GO" id="GO:0004222">
    <property type="term" value="F:metalloendopeptidase activity"/>
    <property type="evidence" value="ECO:0007669"/>
    <property type="project" value="InterPro"/>
</dbReference>
<dbReference type="GO" id="GO:0005524">
    <property type="term" value="F:ATP binding"/>
    <property type="evidence" value="ECO:0007669"/>
    <property type="project" value="UniProtKB-KW"/>
</dbReference>
<keyword evidence="13" id="KW-0472">Membrane</keyword>
<dbReference type="Pfam" id="PF00004">
    <property type="entry name" value="AAA"/>
    <property type="match status" value="1"/>
</dbReference>
<sequence>MVIKELVVGTSIATVIVLSFYGINVFPVVLIASVLLFLIFRNEIVDKVESLNNKGKGHKNISQISFDEIGGQLSAKNELIEALDFIVDREKVKKLGIRPLKGIILAGPPGTGKTLLAKAAAKYTGSAFLSASGSEFVEMYAGVGAKRIRKLFKDAVTKAKKENKNSTLIFIDEIDVLGVKRGSNSSHMEYDQTLNELLVQMDGVKVSDEVQVLIMAATNRVDMLDDALLRPGRFDRVVNIPLPSKTGREEILKIHCKNKPLAKEVNIVEIAEQTFGFSGAHLENIANEAAIMAMRDGSAVILQKHFTTAIEKVIMGEKVDRVPSKDELFRVAIHEVGHGFISEYYEEKSVASITIAPRGQAMGYMRQTSKEQYIQTKKNILNKVAMTVGGAMAEQAFFGEFSTGATNDFKQAISQCKQLIDSGLSHLGTTNCEMVDSNMLQKEISNLIEEVKQETLNVIENNKELISEIADFVIQNETITGEQLREKIAASNDSTALC</sequence>
<comment type="similarity">
    <text evidence="2">In the C-terminal section; belongs to the peptidase M41 family.</text>
</comment>
<evidence type="ECO:0000313" key="15">
    <source>
        <dbReference type="EMBL" id="XCI27443.1"/>
    </source>
</evidence>
<evidence type="ECO:0000256" key="12">
    <source>
        <dbReference type="SAM" id="Coils"/>
    </source>
</evidence>
<dbReference type="PANTHER" id="PTHR23076">
    <property type="entry name" value="METALLOPROTEASE M41 FTSH"/>
    <property type="match status" value="1"/>
</dbReference>
<keyword evidence="6" id="KW-0378">Hydrolase</keyword>
<accession>A0AAU8HNS2</accession>
<evidence type="ECO:0000256" key="4">
    <source>
        <dbReference type="ARBA" id="ARBA00022723"/>
    </source>
</evidence>
<dbReference type="InterPro" id="IPR003960">
    <property type="entry name" value="ATPase_AAA_CS"/>
</dbReference>
<evidence type="ECO:0000256" key="3">
    <source>
        <dbReference type="ARBA" id="ARBA00022670"/>
    </source>
</evidence>
<dbReference type="SUPFAM" id="SSF52540">
    <property type="entry name" value="P-loop containing nucleoside triphosphate hydrolases"/>
    <property type="match status" value="1"/>
</dbReference>
<organism evidence="15">
    <name type="scientific">Proteinivorax hydrogeniformans</name>
    <dbReference type="NCBI Taxonomy" id="1826727"/>
    <lineage>
        <taxon>Bacteria</taxon>
        <taxon>Bacillati</taxon>
        <taxon>Bacillota</taxon>
        <taxon>Clostridia</taxon>
        <taxon>Eubacteriales</taxon>
        <taxon>Proteinivoracaceae</taxon>
        <taxon>Proteinivorax</taxon>
    </lineage>
</organism>
<evidence type="ECO:0000256" key="7">
    <source>
        <dbReference type="ARBA" id="ARBA00022833"/>
    </source>
</evidence>
<dbReference type="PROSITE" id="PS00674">
    <property type="entry name" value="AAA"/>
    <property type="match status" value="1"/>
</dbReference>
<reference evidence="15" key="1">
    <citation type="journal article" date="2018" name="Antonie Van Leeuwenhoek">
        <title>Proteinivorax hydrogeniformans sp. nov., an anaerobic, haloalkaliphilic bacterium fermenting proteinaceous compounds with high hydrogen production.</title>
        <authorList>
            <person name="Boltyanskaya Y."/>
            <person name="Detkova E."/>
            <person name="Pimenov N."/>
            <person name="Kevbrin V."/>
        </authorList>
    </citation>
    <scope>NUCLEOTIDE SEQUENCE</scope>
    <source>
        <strain evidence="15">Z-710</strain>
    </source>
</reference>
<dbReference type="Gene3D" id="1.10.8.60">
    <property type="match status" value="1"/>
</dbReference>
<name>A0AAU8HNS2_9FIRM</name>
<dbReference type="InterPro" id="IPR037219">
    <property type="entry name" value="Peptidase_M41-like"/>
</dbReference>
<evidence type="ECO:0000256" key="6">
    <source>
        <dbReference type="ARBA" id="ARBA00022801"/>
    </source>
</evidence>
<evidence type="ECO:0000256" key="10">
    <source>
        <dbReference type="ARBA" id="ARBA00023054"/>
    </source>
</evidence>
<reference evidence="15" key="2">
    <citation type="submission" date="2024-06" db="EMBL/GenBank/DDBJ databases">
        <authorList>
            <person name="Petrova K.O."/>
            <person name="Toshchakov S.V."/>
            <person name="Boltjanskaja Y.V."/>
            <person name="Kevbrin V.V."/>
        </authorList>
    </citation>
    <scope>NUCLEOTIDE SEQUENCE</scope>
    <source>
        <strain evidence="15">Z-710</strain>
    </source>
</reference>
<dbReference type="Gene3D" id="1.20.58.760">
    <property type="entry name" value="Peptidase M41"/>
    <property type="match status" value="1"/>
</dbReference>
<dbReference type="AlphaFoldDB" id="A0AAU8HNS2"/>
<protein>
    <submittedName>
        <fullName evidence="15">AAA family ATPase</fullName>
    </submittedName>
</protein>
<evidence type="ECO:0000259" key="14">
    <source>
        <dbReference type="SMART" id="SM00382"/>
    </source>
</evidence>
<dbReference type="InterPro" id="IPR000642">
    <property type="entry name" value="Peptidase_M41"/>
</dbReference>
<dbReference type="GO" id="GO:0006508">
    <property type="term" value="P:proteolysis"/>
    <property type="evidence" value="ECO:0007669"/>
    <property type="project" value="UniProtKB-KW"/>
</dbReference>
<dbReference type="FunFam" id="3.40.50.300:FF:001025">
    <property type="entry name" value="ATPase family, AAA domain-containing 2B"/>
    <property type="match status" value="1"/>
</dbReference>
<keyword evidence="7" id="KW-0862">Zinc</keyword>
<keyword evidence="8 11" id="KW-0067">ATP-binding</keyword>
<gene>
    <name evidence="15" type="ORF">PRVXH_001341</name>
</gene>
<dbReference type="FunFam" id="1.10.8.60:FF:000001">
    <property type="entry name" value="ATP-dependent zinc metalloprotease FtsH"/>
    <property type="match status" value="1"/>
</dbReference>
<dbReference type="InterPro" id="IPR003959">
    <property type="entry name" value="ATPase_AAA_core"/>
</dbReference>
<comment type="similarity">
    <text evidence="11">Belongs to the AAA ATPase family.</text>
</comment>
<keyword evidence="3" id="KW-0645">Protease</keyword>
<feature type="domain" description="AAA+ ATPase" evidence="14">
    <location>
        <begin position="99"/>
        <end position="244"/>
    </location>
</feature>
<keyword evidence="9" id="KW-0482">Metalloprotease</keyword>
<keyword evidence="10 12" id="KW-0175">Coiled coil</keyword>